<feature type="transmembrane region" description="Helical" evidence="1">
    <location>
        <begin position="189"/>
        <end position="208"/>
    </location>
</feature>
<protein>
    <submittedName>
        <fullName evidence="2">Uncharacterized protein</fullName>
    </submittedName>
</protein>
<keyword evidence="1" id="KW-0812">Transmembrane</keyword>
<reference evidence="2 3" key="1">
    <citation type="submission" date="2015-09" db="EMBL/GenBank/DDBJ databases">
        <title>Draft genome sequence of Kouleothrix aurantiaca JCM 19913.</title>
        <authorList>
            <person name="Hemp J."/>
        </authorList>
    </citation>
    <scope>NUCLEOTIDE SEQUENCE [LARGE SCALE GENOMIC DNA]</scope>
    <source>
        <strain evidence="2 3">COM-B</strain>
    </source>
</reference>
<comment type="caution">
    <text evidence="2">The sequence shown here is derived from an EMBL/GenBank/DDBJ whole genome shotgun (WGS) entry which is preliminary data.</text>
</comment>
<keyword evidence="1" id="KW-1133">Transmembrane helix</keyword>
<accession>A0A0P9FCE9</accession>
<feature type="transmembrane region" description="Helical" evidence="1">
    <location>
        <begin position="228"/>
        <end position="259"/>
    </location>
</feature>
<gene>
    <name evidence="2" type="ORF">SE17_04065</name>
</gene>
<evidence type="ECO:0000313" key="2">
    <source>
        <dbReference type="EMBL" id="KPV54386.1"/>
    </source>
</evidence>
<feature type="transmembrane region" description="Helical" evidence="1">
    <location>
        <begin position="317"/>
        <end position="335"/>
    </location>
</feature>
<proteinExistence type="predicted"/>
<dbReference type="AlphaFoldDB" id="A0A0P9FCE9"/>
<sequence length="351" mass="38558">MPVAVAQPAGVPSEKEMARQIERAGVTGALLNGLRAYYTIRQIWDALQHGHTAASLQAFLLNANANAQPAAQPAAAQPAVAQGAAAQPAAQPQAASKKRQRKAQPGWWDSFFAAGGWTFLVGLVWCLNGLGTIVAVITAVTNTIPATWTWAGLSTIHPLLPLLPSALLGGLLGVYYWRYTQRSIPDLTIRILLAAGFLWWLIGTPWTATRVGWLLGLIVHLTISKTELLYWGAALFTWRIIPLITAITADVLTSTQGLLTVAYRLRWNWIVGGDAIERLPASIIQWIQPITVLWVRFRSSGTPEALLPAFPPWTTRATVIIVIVGIIALGTERAFRYVWRDFKIVWNHRPF</sequence>
<keyword evidence="3" id="KW-1185">Reference proteome</keyword>
<evidence type="ECO:0000313" key="3">
    <source>
        <dbReference type="Proteomes" id="UP000050509"/>
    </source>
</evidence>
<name>A0A0P9FCE9_9CHLR</name>
<keyword evidence="1" id="KW-0472">Membrane</keyword>
<evidence type="ECO:0000256" key="1">
    <source>
        <dbReference type="SAM" id="Phobius"/>
    </source>
</evidence>
<dbReference type="Proteomes" id="UP000050509">
    <property type="component" value="Unassembled WGS sequence"/>
</dbReference>
<feature type="transmembrane region" description="Helical" evidence="1">
    <location>
        <begin position="106"/>
        <end position="139"/>
    </location>
</feature>
<feature type="transmembrane region" description="Helical" evidence="1">
    <location>
        <begin position="159"/>
        <end position="177"/>
    </location>
</feature>
<dbReference type="EMBL" id="LJCR01000065">
    <property type="protein sequence ID" value="KPV54386.1"/>
    <property type="molecule type" value="Genomic_DNA"/>
</dbReference>
<organism evidence="2 3">
    <name type="scientific">Kouleothrix aurantiaca</name>
    <dbReference type="NCBI Taxonomy" id="186479"/>
    <lineage>
        <taxon>Bacteria</taxon>
        <taxon>Bacillati</taxon>
        <taxon>Chloroflexota</taxon>
        <taxon>Chloroflexia</taxon>
        <taxon>Chloroflexales</taxon>
        <taxon>Roseiflexineae</taxon>
        <taxon>Roseiflexaceae</taxon>
        <taxon>Kouleothrix</taxon>
    </lineage>
</organism>